<gene>
    <name evidence="3" type="ORF">TGP89_313480</name>
</gene>
<feature type="region of interest" description="Disordered" evidence="2">
    <location>
        <begin position="1134"/>
        <end position="1305"/>
    </location>
</feature>
<feature type="region of interest" description="Disordered" evidence="2">
    <location>
        <begin position="399"/>
        <end position="421"/>
    </location>
</feature>
<keyword evidence="1" id="KW-0175">Coiled coil</keyword>
<accession>A0A086L051</accession>
<dbReference type="Proteomes" id="UP000028828">
    <property type="component" value="Unassembled WGS sequence"/>
</dbReference>
<proteinExistence type="predicted"/>
<dbReference type="EMBL" id="AEYI02000372">
    <property type="protein sequence ID" value="KFG50019.1"/>
    <property type="molecule type" value="Genomic_DNA"/>
</dbReference>
<sequence>MKKFTSFGGGSGSRKKEAAANAGEQRAQGRENAGSELDSSTMNELEMLRAENAHLKRLIEQQQEAQVVGGEDPARDAEVVHLRRERDELQRQLANLQSDYEALQRDYANLQRDRRLEVNEHHSETRTVEAQIEFMSQQHKHELEEKESRIRDLEMKLVDLEQEVELAQSPTHFIHVRSLDMDEMKERVADLEKRLQVANADNRRRAEEADRLREELEEAKLKGGDEGLLASVNAEKDYFKAQVAEHEAKAQNYHDKATDLEAQAQSLSEELHRKQEIIGRLESQLADLRMRHSPGRAEAHEGGGGEAPLPQDVKELQQLLREKEKAVWDLSDRLLATSSEKDNVEQENRQLKIQLEAAQASSSQPLTPSGKKSKSKGGGVSDEVYRQLQTQLAAVQTQLATATAEKDESERRRKVHAVEMEQKLEGADRNLRRLAEDKDRLECALKKKDAEIAALEVSQDYRSQALAVARGVALPPLPKTQPAGGSEEGTGAHATNDLEIELALKSAALRALSVKNAHLHDVLQRLQHTTSMEATEKELQRTKATLQDVHSQLCQAKGDLQKQKAEKTQLETRVSRLEAELEVSRQDDRVAREALAEAQKRNARTAEEYKAQNEKYSSLLARAMADVERMEAELTKERSARREAGKTFREQLRRLRASKARRLDFATADPLQPLPSSKDLLTSPSGANRDNSFSSSVSRSLRGPSTTQDAAAPQGGQPLTFPIGKDECERPRGRNAFDTDAHFFLRERSANQLASAPESKTTAGDRDGRGSTRIGVSTPHADLSGACAAWRRETQQLPRPVGDDGLFLSSPASSSFLSPEARPEEEALHKAQLSHLSTPGGMTANCPTGGSEVYVHPERLADDAFYYILGDDGRVRCVERAKVSRASFDQREQRGETLQVTKEDQERTKQILRTFLEEERVFREETERNQGARYASGHSEAQDRFSSSPQASSRRRHQRERRHFENESVEPGNSSAVASDRRDASSSSFLRADFSLRESQSSPSRQASREQTLYARRAPVAEDLPPAGASARRAFLPSGACGLYSETTWPTRPHAYRTEAWQAESRPAEAFGRDDTQHALFSLSADSSRLVSAQSDNVRKDSEVFSGRREAAESGVGSEETSCAIQSLGAVEQLFPSTPASPERSVAARGAAPQSHSHAGDLSTGETFAFQDSQQMPQASSEETEASGGRRGDSNGSEGPQGKATQSKREGGQAGEVEQAEEVEEEEGKGGERERETPGMLNSVKPRREARDGGEQTAKTGNESRAPRHDIEASRETQKANGGEVNCGTRLKPLHASADESSGTACSEMAGVFLRGDNEERGGDVDVASLVDRLHSISEKGKQLFGEKKRTEEKEEGTRGEAPNEAGDTEEIAALVEVDLS</sequence>
<feature type="region of interest" description="Disordered" evidence="2">
    <location>
        <begin position="749"/>
        <end position="778"/>
    </location>
</feature>
<feature type="region of interest" description="Disordered" evidence="2">
    <location>
        <begin position="664"/>
        <end position="734"/>
    </location>
</feature>
<feature type="region of interest" description="Disordered" evidence="2">
    <location>
        <begin position="885"/>
        <end position="907"/>
    </location>
</feature>
<feature type="compositionally biased region" description="Basic and acidic residues" evidence="2">
    <location>
        <begin position="1265"/>
        <end position="1278"/>
    </location>
</feature>
<feature type="compositionally biased region" description="Basic and acidic residues" evidence="2">
    <location>
        <begin position="1228"/>
        <end position="1237"/>
    </location>
</feature>
<evidence type="ECO:0000313" key="4">
    <source>
        <dbReference type="Proteomes" id="UP000028828"/>
    </source>
</evidence>
<evidence type="ECO:0000256" key="2">
    <source>
        <dbReference type="SAM" id="MobiDB-lite"/>
    </source>
</evidence>
<dbReference type="PANTHER" id="PTHR43941:SF1">
    <property type="entry name" value="STRUCTURAL MAINTENANCE OF CHROMOSOMES PROTEIN 2"/>
    <property type="match status" value="1"/>
</dbReference>
<feature type="region of interest" description="Disordered" evidence="2">
    <location>
        <begin position="357"/>
        <end position="380"/>
    </location>
</feature>
<feature type="region of interest" description="Disordered" evidence="2">
    <location>
        <begin position="1"/>
        <end position="48"/>
    </location>
</feature>
<feature type="compositionally biased region" description="Low complexity" evidence="2">
    <location>
        <begin position="689"/>
        <end position="705"/>
    </location>
</feature>
<feature type="compositionally biased region" description="Basic and acidic residues" evidence="2">
    <location>
        <begin position="1097"/>
        <end position="1112"/>
    </location>
</feature>
<feature type="compositionally biased region" description="Polar residues" evidence="2">
    <location>
        <begin position="750"/>
        <end position="762"/>
    </location>
</feature>
<feature type="region of interest" description="Disordered" evidence="2">
    <location>
        <begin position="1340"/>
        <end position="1371"/>
    </location>
</feature>
<organism evidence="3 4">
    <name type="scientific">Toxoplasma gondii p89</name>
    <dbReference type="NCBI Taxonomy" id="943119"/>
    <lineage>
        <taxon>Eukaryota</taxon>
        <taxon>Sar</taxon>
        <taxon>Alveolata</taxon>
        <taxon>Apicomplexa</taxon>
        <taxon>Conoidasida</taxon>
        <taxon>Coccidia</taxon>
        <taxon>Eucoccidiorida</taxon>
        <taxon>Eimeriorina</taxon>
        <taxon>Sarcocystidae</taxon>
        <taxon>Toxoplasma</taxon>
    </lineage>
</organism>
<feature type="compositionally biased region" description="Basic and acidic residues" evidence="2">
    <location>
        <begin position="724"/>
        <end position="734"/>
    </location>
</feature>
<dbReference type="VEuPathDB" id="ToxoDB:TGP89_313480"/>
<feature type="compositionally biased region" description="Acidic residues" evidence="2">
    <location>
        <begin position="1218"/>
        <end position="1227"/>
    </location>
</feature>
<feature type="region of interest" description="Disordered" evidence="2">
    <location>
        <begin position="1094"/>
        <end position="1122"/>
    </location>
</feature>
<feature type="compositionally biased region" description="Basic and acidic residues" evidence="2">
    <location>
        <begin position="1340"/>
        <end position="1359"/>
    </location>
</feature>
<evidence type="ECO:0000256" key="1">
    <source>
        <dbReference type="SAM" id="Coils"/>
    </source>
</evidence>
<feature type="compositionally biased region" description="Basic and acidic residues" evidence="2">
    <location>
        <begin position="404"/>
        <end position="421"/>
    </location>
</feature>
<reference evidence="3 4" key="1">
    <citation type="submission" date="2014-03" db="EMBL/GenBank/DDBJ databases">
        <authorList>
            <person name="Sibley D."/>
            <person name="Venepally P."/>
            <person name="Karamycheva S."/>
            <person name="Hadjithomas M."/>
            <person name="Khan A."/>
            <person name="Brunk B."/>
            <person name="Roos D."/>
            <person name="Caler E."/>
            <person name="Lorenzi H."/>
        </authorList>
    </citation>
    <scope>NUCLEOTIDE SEQUENCE [LARGE SCALE GENOMIC DNA]</scope>
    <source>
        <strain evidence="4">p89</strain>
    </source>
</reference>
<comment type="caution">
    <text evidence="3">The sequence shown here is derived from an EMBL/GenBank/DDBJ whole genome shotgun (WGS) entry which is preliminary data.</text>
</comment>
<feature type="coiled-coil region" evidence="1">
    <location>
        <begin position="532"/>
        <end position="640"/>
    </location>
</feature>
<evidence type="ECO:0000313" key="3">
    <source>
        <dbReference type="EMBL" id="KFG50019.1"/>
    </source>
</evidence>
<feature type="compositionally biased region" description="Polar residues" evidence="2">
    <location>
        <begin position="1164"/>
        <end position="1181"/>
    </location>
</feature>
<feature type="compositionally biased region" description="Polar residues" evidence="2">
    <location>
        <begin position="998"/>
        <end position="1011"/>
    </location>
</feature>
<feature type="region of interest" description="Disordered" evidence="2">
    <location>
        <begin position="922"/>
        <end position="1025"/>
    </location>
</feature>
<dbReference type="PANTHER" id="PTHR43941">
    <property type="entry name" value="STRUCTURAL MAINTENANCE OF CHROMOSOMES PROTEIN 2"/>
    <property type="match status" value="1"/>
</dbReference>
<dbReference type="OrthoDB" id="346154at2759"/>
<protein>
    <submittedName>
        <fullName evidence="3">Uncharacterized protein</fullName>
    </submittedName>
</protein>
<name>A0A086L051_TOXGO</name>
<feature type="compositionally biased region" description="Polar residues" evidence="2">
    <location>
        <begin position="679"/>
        <end position="688"/>
    </location>
</feature>